<dbReference type="PROSITE" id="PS00456">
    <property type="entry name" value="NA_SOLUT_SYMP_1"/>
    <property type="match status" value="1"/>
</dbReference>
<protein>
    <submittedName>
        <fullName evidence="10">Transporter, SSS family</fullName>
    </submittedName>
</protein>
<dbReference type="RefSeq" id="WP_092017810.1">
    <property type="nucleotide sequence ID" value="NZ_FOXH01000007.1"/>
</dbReference>
<feature type="transmembrane region" description="Helical" evidence="9">
    <location>
        <begin position="6"/>
        <end position="21"/>
    </location>
</feature>
<dbReference type="PROSITE" id="PS50283">
    <property type="entry name" value="NA_SOLUT_SYMP_3"/>
    <property type="match status" value="1"/>
</dbReference>
<evidence type="ECO:0000256" key="4">
    <source>
        <dbReference type="ARBA" id="ARBA00022475"/>
    </source>
</evidence>
<dbReference type="OrthoDB" id="9789704at2"/>
<dbReference type="GO" id="GO:0046942">
    <property type="term" value="P:carboxylic acid transport"/>
    <property type="evidence" value="ECO:0007669"/>
    <property type="project" value="UniProtKB-ARBA"/>
</dbReference>
<proteinExistence type="inferred from homology"/>
<sequence length="469" mass="51814">MLLTFIAVYLFINLLIGWWASKRISNTEDFVLAGRGLSFMFSSMVTFATWFGSETMMGAPAEFIKDGFLGVIEEPFGASLCLVLVGCFYARIFYKLNILTFCDYFGLRFGKIAEYASAILMIPSYFGWIAAQLVAMGVVMQVIIGLPLSTGIWISALLVMTYTLMGGMWSISITDFLHNILLILGLIILGVILYRRIGGIENIIAQTPPGFFRIIPKDFTLKSNLEYFAAWITVGLGSIPQQDIFQRVMASKDEHTAVKSSITAGIMYLTIAMLPLFIALIAKILHPELLNADTKMIIPNMVLQHTSPFIQIVFFGALISAILSTTSGAILAPAAVIGENLIKPLFPKTSDKQLLLIIRISVVLVTFFSIWMALSRQDIFTLVGESSAFSLVSLFIPMTAGLYWKKANLTGCIASMFFGFFTWLLCNFYLYTEVPPILYGLLAGGIALFLGSFFPDKLNSSKFSANQSV</sequence>
<keyword evidence="5 9" id="KW-0812">Transmembrane</keyword>
<dbReference type="InterPro" id="IPR050277">
    <property type="entry name" value="Sodium:Solute_Symporter"/>
</dbReference>
<dbReference type="GO" id="GO:0022857">
    <property type="term" value="F:transmembrane transporter activity"/>
    <property type="evidence" value="ECO:0007669"/>
    <property type="project" value="InterPro"/>
</dbReference>
<keyword evidence="6 9" id="KW-1133">Transmembrane helix</keyword>
<dbReference type="PANTHER" id="PTHR48086:SF7">
    <property type="entry name" value="SODIUM-SOLUTE SYMPORTER-RELATED"/>
    <property type="match status" value="1"/>
</dbReference>
<feature type="transmembrane region" description="Helical" evidence="9">
    <location>
        <begin position="76"/>
        <end position="94"/>
    </location>
</feature>
<dbReference type="Pfam" id="PF00474">
    <property type="entry name" value="SSF"/>
    <property type="match status" value="1"/>
</dbReference>
<dbReference type="CDD" id="cd11474">
    <property type="entry name" value="SLC5sbd_CHT"/>
    <property type="match status" value="1"/>
</dbReference>
<dbReference type="PANTHER" id="PTHR48086">
    <property type="entry name" value="SODIUM/PROLINE SYMPORTER-RELATED"/>
    <property type="match status" value="1"/>
</dbReference>
<evidence type="ECO:0000256" key="6">
    <source>
        <dbReference type="ARBA" id="ARBA00022989"/>
    </source>
</evidence>
<name>A0A1I5UI53_9BACT</name>
<evidence type="ECO:0000256" key="8">
    <source>
        <dbReference type="RuleBase" id="RU362091"/>
    </source>
</evidence>
<comment type="subcellular location">
    <subcellularLocation>
        <location evidence="1">Membrane</location>
        <topology evidence="1">Multi-pass membrane protein</topology>
    </subcellularLocation>
</comment>
<feature type="transmembrane region" description="Helical" evidence="9">
    <location>
        <begin position="142"/>
        <end position="164"/>
    </location>
</feature>
<dbReference type="STRING" id="1079859.SAMN04515674_107190"/>
<accession>A0A1I5UI53</accession>
<evidence type="ECO:0000256" key="5">
    <source>
        <dbReference type="ARBA" id="ARBA00022692"/>
    </source>
</evidence>
<evidence type="ECO:0000256" key="7">
    <source>
        <dbReference type="ARBA" id="ARBA00023136"/>
    </source>
</evidence>
<evidence type="ECO:0000313" key="10">
    <source>
        <dbReference type="EMBL" id="SFP94727.1"/>
    </source>
</evidence>
<feature type="transmembrane region" description="Helical" evidence="9">
    <location>
        <begin position="115"/>
        <end position="136"/>
    </location>
</feature>
<feature type="transmembrane region" description="Helical" evidence="9">
    <location>
        <begin position="354"/>
        <end position="374"/>
    </location>
</feature>
<dbReference type="AlphaFoldDB" id="A0A1I5UI53"/>
<feature type="transmembrane region" description="Helical" evidence="9">
    <location>
        <begin position="309"/>
        <end position="342"/>
    </location>
</feature>
<evidence type="ECO:0000256" key="3">
    <source>
        <dbReference type="ARBA" id="ARBA00022448"/>
    </source>
</evidence>
<feature type="transmembrane region" description="Helical" evidence="9">
    <location>
        <begin position="266"/>
        <end position="286"/>
    </location>
</feature>
<keyword evidence="11" id="KW-1185">Reference proteome</keyword>
<feature type="transmembrane region" description="Helical" evidence="9">
    <location>
        <begin position="33"/>
        <end position="52"/>
    </location>
</feature>
<dbReference type="InterPro" id="IPR018212">
    <property type="entry name" value="Na/solute_symporter_CS"/>
</dbReference>
<feature type="transmembrane region" description="Helical" evidence="9">
    <location>
        <begin position="176"/>
        <end position="194"/>
    </location>
</feature>
<organism evidence="10 11">
    <name type="scientific">Pseudarcicella hirudinis</name>
    <dbReference type="NCBI Taxonomy" id="1079859"/>
    <lineage>
        <taxon>Bacteria</taxon>
        <taxon>Pseudomonadati</taxon>
        <taxon>Bacteroidota</taxon>
        <taxon>Cytophagia</taxon>
        <taxon>Cytophagales</taxon>
        <taxon>Flectobacillaceae</taxon>
        <taxon>Pseudarcicella</taxon>
    </lineage>
</organism>
<dbReference type="InterPro" id="IPR038377">
    <property type="entry name" value="Na/Glc_symporter_sf"/>
</dbReference>
<keyword evidence="4" id="KW-1003">Cell membrane</keyword>
<keyword evidence="7 9" id="KW-0472">Membrane</keyword>
<dbReference type="Gene3D" id="1.20.1730.10">
    <property type="entry name" value="Sodium/glucose cotransporter"/>
    <property type="match status" value="1"/>
</dbReference>
<dbReference type="Proteomes" id="UP000199306">
    <property type="component" value="Unassembled WGS sequence"/>
</dbReference>
<gene>
    <name evidence="10" type="ORF">SAMN04515674_107190</name>
</gene>
<evidence type="ECO:0000256" key="2">
    <source>
        <dbReference type="ARBA" id="ARBA00006434"/>
    </source>
</evidence>
<keyword evidence="3" id="KW-0813">Transport</keyword>
<dbReference type="InterPro" id="IPR001734">
    <property type="entry name" value="Na/solute_symporter"/>
</dbReference>
<comment type="similarity">
    <text evidence="2 8">Belongs to the sodium:solute symporter (SSF) (TC 2.A.21) family.</text>
</comment>
<feature type="transmembrane region" description="Helical" evidence="9">
    <location>
        <begin position="411"/>
        <end position="431"/>
    </location>
</feature>
<dbReference type="EMBL" id="FOXH01000007">
    <property type="protein sequence ID" value="SFP94727.1"/>
    <property type="molecule type" value="Genomic_DNA"/>
</dbReference>
<feature type="transmembrane region" description="Helical" evidence="9">
    <location>
        <begin position="386"/>
        <end position="404"/>
    </location>
</feature>
<evidence type="ECO:0000313" key="11">
    <source>
        <dbReference type="Proteomes" id="UP000199306"/>
    </source>
</evidence>
<dbReference type="GO" id="GO:0005886">
    <property type="term" value="C:plasma membrane"/>
    <property type="evidence" value="ECO:0007669"/>
    <property type="project" value="TreeGrafter"/>
</dbReference>
<evidence type="ECO:0000256" key="1">
    <source>
        <dbReference type="ARBA" id="ARBA00004141"/>
    </source>
</evidence>
<reference evidence="10 11" key="1">
    <citation type="submission" date="2016-10" db="EMBL/GenBank/DDBJ databases">
        <authorList>
            <person name="de Groot N.N."/>
        </authorList>
    </citation>
    <scope>NUCLEOTIDE SEQUENCE [LARGE SCALE GENOMIC DNA]</scope>
    <source>
        <strain evidence="11">E92,LMG 26720,CCM 7988</strain>
    </source>
</reference>
<evidence type="ECO:0000256" key="9">
    <source>
        <dbReference type="SAM" id="Phobius"/>
    </source>
</evidence>
<feature type="transmembrane region" description="Helical" evidence="9">
    <location>
        <begin position="437"/>
        <end position="454"/>
    </location>
</feature>